<evidence type="ECO:0000259" key="12">
    <source>
        <dbReference type="PROSITE" id="PS50158"/>
    </source>
</evidence>
<keyword evidence="14" id="KW-1185">Reference proteome</keyword>
<keyword evidence="7" id="KW-0862">Zinc</keyword>
<feature type="compositionally biased region" description="Polar residues" evidence="9">
    <location>
        <begin position="1219"/>
        <end position="1233"/>
    </location>
</feature>
<evidence type="ECO:0000256" key="4">
    <source>
        <dbReference type="ARBA" id="ARBA00022989"/>
    </source>
</evidence>
<feature type="region of interest" description="Disordered" evidence="9">
    <location>
        <begin position="48"/>
        <end position="79"/>
    </location>
</feature>
<feature type="domain" description="Cyclic nucleotide-binding" evidence="11">
    <location>
        <begin position="1005"/>
        <end position="1085"/>
    </location>
</feature>
<dbReference type="Pfam" id="PF00520">
    <property type="entry name" value="Ion_trans"/>
    <property type="match status" value="1"/>
</dbReference>
<evidence type="ECO:0000256" key="2">
    <source>
        <dbReference type="ARBA" id="ARBA00022448"/>
    </source>
</evidence>
<keyword evidence="4 10" id="KW-1133">Transmembrane helix</keyword>
<dbReference type="CDD" id="cd00038">
    <property type="entry name" value="CAP_ED"/>
    <property type="match status" value="1"/>
</dbReference>
<proteinExistence type="predicted"/>
<accession>I7MLM7</accession>
<evidence type="ECO:0000256" key="10">
    <source>
        <dbReference type="SAM" id="Phobius"/>
    </source>
</evidence>
<dbReference type="InterPro" id="IPR051413">
    <property type="entry name" value="K/Na_HCN_channel"/>
</dbReference>
<dbReference type="GO" id="GO:0005249">
    <property type="term" value="F:voltage-gated potassium channel activity"/>
    <property type="evidence" value="ECO:0007669"/>
    <property type="project" value="TreeGrafter"/>
</dbReference>
<dbReference type="Gene3D" id="1.10.287.70">
    <property type="match status" value="1"/>
</dbReference>
<feature type="transmembrane region" description="Helical" evidence="10">
    <location>
        <begin position="486"/>
        <end position="502"/>
    </location>
</feature>
<keyword evidence="7" id="KW-0479">Metal-binding</keyword>
<feature type="compositionally biased region" description="Low complexity" evidence="9">
    <location>
        <begin position="1194"/>
        <end position="1218"/>
    </location>
</feature>
<gene>
    <name evidence="13" type="ORF">TTHERM_00348070</name>
</gene>
<dbReference type="GeneID" id="7836227"/>
<dbReference type="PANTHER" id="PTHR45689:SF5">
    <property type="entry name" value="I[[H]] CHANNEL, ISOFORM E"/>
    <property type="match status" value="1"/>
</dbReference>
<evidence type="ECO:0000313" key="13">
    <source>
        <dbReference type="EMBL" id="EAS02717.2"/>
    </source>
</evidence>
<comment type="subcellular location">
    <subcellularLocation>
        <location evidence="1">Membrane</location>
        <topology evidence="1">Multi-pass membrane protein</topology>
    </subcellularLocation>
</comment>
<dbReference type="GO" id="GO:0098855">
    <property type="term" value="C:HCN channel complex"/>
    <property type="evidence" value="ECO:0007669"/>
    <property type="project" value="TreeGrafter"/>
</dbReference>
<feature type="transmembrane region" description="Helical" evidence="10">
    <location>
        <begin position="421"/>
        <end position="442"/>
    </location>
</feature>
<organism evidence="13 14">
    <name type="scientific">Tetrahymena thermophila (strain SB210)</name>
    <dbReference type="NCBI Taxonomy" id="312017"/>
    <lineage>
        <taxon>Eukaryota</taxon>
        <taxon>Sar</taxon>
        <taxon>Alveolata</taxon>
        <taxon>Ciliophora</taxon>
        <taxon>Intramacronucleata</taxon>
        <taxon>Oligohymenophorea</taxon>
        <taxon>Hymenostomatida</taxon>
        <taxon>Tetrahymenina</taxon>
        <taxon>Tetrahymenidae</taxon>
        <taxon>Tetrahymena</taxon>
    </lineage>
</organism>
<feature type="transmembrane region" description="Helical" evidence="10">
    <location>
        <begin position="454"/>
        <end position="474"/>
    </location>
</feature>
<dbReference type="GO" id="GO:0003676">
    <property type="term" value="F:nucleic acid binding"/>
    <property type="evidence" value="ECO:0007669"/>
    <property type="project" value="InterPro"/>
</dbReference>
<evidence type="ECO:0000256" key="6">
    <source>
        <dbReference type="ARBA" id="ARBA00023136"/>
    </source>
</evidence>
<dbReference type="GO" id="GO:0035725">
    <property type="term" value="P:sodium ion transmembrane transport"/>
    <property type="evidence" value="ECO:0007669"/>
    <property type="project" value="TreeGrafter"/>
</dbReference>
<keyword evidence="3 10" id="KW-0812">Transmembrane</keyword>
<feature type="domain" description="CCHC-type" evidence="12">
    <location>
        <begin position="1114"/>
        <end position="1128"/>
    </location>
</feature>
<dbReference type="InterPro" id="IPR005821">
    <property type="entry name" value="Ion_trans_dom"/>
</dbReference>
<dbReference type="Gene3D" id="1.10.287.630">
    <property type="entry name" value="Helix hairpin bin"/>
    <property type="match status" value="1"/>
</dbReference>
<dbReference type="PANTHER" id="PTHR45689">
    <property type="entry name" value="I[[H]] CHANNEL, ISOFORM E"/>
    <property type="match status" value="1"/>
</dbReference>
<feature type="region of interest" description="Disordered" evidence="9">
    <location>
        <begin position="1421"/>
        <end position="1460"/>
    </location>
</feature>
<evidence type="ECO:0000256" key="8">
    <source>
        <dbReference type="SAM" id="Coils"/>
    </source>
</evidence>
<dbReference type="PROSITE" id="PS50158">
    <property type="entry name" value="ZF_CCHC"/>
    <property type="match status" value="1"/>
</dbReference>
<dbReference type="InterPro" id="IPR001878">
    <property type="entry name" value="Znf_CCHC"/>
</dbReference>
<feature type="compositionally biased region" description="Polar residues" evidence="9">
    <location>
        <begin position="1428"/>
        <end position="1446"/>
    </location>
</feature>
<dbReference type="RefSeq" id="XP_001022962.2">
    <property type="nucleotide sequence ID" value="XM_001022962.2"/>
</dbReference>
<evidence type="ECO:0000256" key="1">
    <source>
        <dbReference type="ARBA" id="ARBA00004141"/>
    </source>
</evidence>
<keyword evidence="8" id="KW-0175">Coiled coil</keyword>
<dbReference type="EMBL" id="GG662523">
    <property type="protein sequence ID" value="EAS02717.2"/>
    <property type="molecule type" value="Genomic_DNA"/>
</dbReference>
<dbReference type="InterPro" id="IPR018490">
    <property type="entry name" value="cNMP-bd_dom_sf"/>
</dbReference>
<feature type="region of interest" description="Disordered" evidence="9">
    <location>
        <begin position="93"/>
        <end position="113"/>
    </location>
</feature>
<feature type="region of interest" description="Disordered" evidence="9">
    <location>
        <begin position="1194"/>
        <end position="1233"/>
    </location>
</feature>
<dbReference type="Gene3D" id="2.60.120.10">
    <property type="entry name" value="Jelly Rolls"/>
    <property type="match status" value="2"/>
</dbReference>
<dbReference type="GO" id="GO:0008270">
    <property type="term" value="F:zinc ion binding"/>
    <property type="evidence" value="ECO:0007669"/>
    <property type="project" value="UniProtKB-KW"/>
</dbReference>
<evidence type="ECO:0000256" key="9">
    <source>
        <dbReference type="SAM" id="MobiDB-lite"/>
    </source>
</evidence>
<feature type="region of interest" description="Disordered" evidence="9">
    <location>
        <begin position="1482"/>
        <end position="1503"/>
    </location>
</feature>
<dbReference type="SUPFAM" id="SSF81324">
    <property type="entry name" value="Voltage-gated potassium channels"/>
    <property type="match status" value="1"/>
</dbReference>
<dbReference type="SUPFAM" id="SSF51206">
    <property type="entry name" value="cAMP-binding domain-like"/>
    <property type="match status" value="2"/>
</dbReference>
<reference evidence="14" key="1">
    <citation type="journal article" date="2006" name="PLoS Biol.">
        <title>Macronuclear genome sequence of the ciliate Tetrahymena thermophila, a model eukaryote.</title>
        <authorList>
            <person name="Eisen J.A."/>
            <person name="Coyne R.S."/>
            <person name="Wu M."/>
            <person name="Wu D."/>
            <person name="Thiagarajan M."/>
            <person name="Wortman J.R."/>
            <person name="Badger J.H."/>
            <person name="Ren Q."/>
            <person name="Amedeo P."/>
            <person name="Jones K.M."/>
            <person name="Tallon L.J."/>
            <person name="Delcher A.L."/>
            <person name="Salzberg S.L."/>
            <person name="Silva J.C."/>
            <person name="Haas B.J."/>
            <person name="Majoros W.H."/>
            <person name="Farzad M."/>
            <person name="Carlton J.M."/>
            <person name="Smith R.K. Jr."/>
            <person name="Garg J."/>
            <person name="Pearlman R.E."/>
            <person name="Karrer K.M."/>
            <person name="Sun L."/>
            <person name="Manning G."/>
            <person name="Elde N.C."/>
            <person name="Turkewitz A.P."/>
            <person name="Asai D.J."/>
            <person name="Wilkes D.E."/>
            <person name="Wang Y."/>
            <person name="Cai H."/>
            <person name="Collins K."/>
            <person name="Stewart B.A."/>
            <person name="Lee S.R."/>
            <person name="Wilamowska K."/>
            <person name="Weinberg Z."/>
            <person name="Ruzzo W.L."/>
            <person name="Wloga D."/>
            <person name="Gaertig J."/>
            <person name="Frankel J."/>
            <person name="Tsao C.-C."/>
            <person name="Gorovsky M.A."/>
            <person name="Keeling P.J."/>
            <person name="Waller R.F."/>
            <person name="Patron N.J."/>
            <person name="Cherry J.M."/>
            <person name="Stover N.A."/>
            <person name="Krieger C.J."/>
            <person name="del Toro C."/>
            <person name="Ryder H.F."/>
            <person name="Williamson S.C."/>
            <person name="Barbeau R.A."/>
            <person name="Hamilton E.P."/>
            <person name="Orias E."/>
        </authorList>
    </citation>
    <scope>NUCLEOTIDE SEQUENCE [LARGE SCALE GENOMIC DNA]</scope>
    <source>
        <strain evidence="14">SB210</strain>
    </source>
</reference>
<dbReference type="InterPro" id="IPR000595">
    <property type="entry name" value="cNMP-bd_dom"/>
</dbReference>
<protein>
    <submittedName>
        <fullName evidence="13">Cation channel family protein</fullName>
    </submittedName>
</protein>
<evidence type="ECO:0000259" key="11">
    <source>
        <dbReference type="PROSITE" id="PS50042"/>
    </source>
</evidence>
<evidence type="ECO:0000256" key="5">
    <source>
        <dbReference type="ARBA" id="ARBA00023065"/>
    </source>
</evidence>
<feature type="compositionally biased region" description="Basic and acidic residues" evidence="9">
    <location>
        <begin position="1447"/>
        <end position="1458"/>
    </location>
</feature>
<dbReference type="Proteomes" id="UP000009168">
    <property type="component" value="Unassembled WGS sequence"/>
</dbReference>
<evidence type="ECO:0000256" key="3">
    <source>
        <dbReference type="ARBA" id="ARBA00022692"/>
    </source>
</evidence>
<evidence type="ECO:0000256" key="7">
    <source>
        <dbReference type="PROSITE-ProRule" id="PRU00047"/>
    </source>
</evidence>
<dbReference type="InParanoid" id="I7MLM7"/>
<dbReference type="PROSITE" id="PS50042">
    <property type="entry name" value="CNMP_BINDING_3"/>
    <property type="match status" value="1"/>
</dbReference>
<keyword evidence="5" id="KW-0406">Ion transport</keyword>
<feature type="compositionally biased region" description="Basic and acidic residues" evidence="9">
    <location>
        <begin position="48"/>
        <end position="63"/>
    </location>
</feature>
<feature type="transmembrane region" description="Helical" evidence="10">
    <location>
        <begin position="522"/>
        <end position="544"/>
    </location>
</feature>
<keyword evidence="2" id="KW-0813">Transport</keyword>
<dbReference type="InterPro" id="IPR014710">
    <property type="entry name" value="RmlC-like_jellyroll"/>
</dbReference>
<dbReference type="GO" id="GO:0003254">
    <property type="term" value="P:regulation of membrane depolarization"/>
    <property type="evidence" value="ECO:0007669"/>
    <property type="project" value="TreeGrafter"/>
</dbReference>
<dbReference type="Pfam" id="PF00027">
    <property type="entry name" value="cNMP_binding"/>
    <property type="match status" value="1"/>
</dbReference>
<feature type="region of interest" description="Disordered" evidence="9">
    <location>
        <begin position="218"/>
        <end position="248"/>
    </location>
</feature>
<dbReference type="eggNOG" id="KOG0498">
    <property type="taxonomic scope" value="Eukaryota"/>
</dbReference>
<sequence>MKKDLILEEQQNHNKDDEISQIIHINSEMMTYQQQTKFPAKEITLEEKQDHQINQDRSKKQNLEENSEQDSYQQSDNIEFHSNLESIERIEMEQRQEKNSKLQSNTKKSDKPINIEMVELGFSENAANQGYNSGSVKNRNQQSPVKVNKGLRQANKSLTTIQQEPHDFGQSNKADSIGSKLLRQIKTTIEHGTAKKFNISNKMTTSINEYQNNIEKQNKEESQINNNNSAQRRGGSEFGGAQMTRSQKRKTFLNLRQGTAKIKNFFSRTLTQESDNIVFNLVLNSWRFISNLKRVSTIWKSNLVTPRQIEMIDDSTHFDPNSFHNRKRKLFGTSFSGSRDTIYKSYTSIQGRKKQEDSLLMTWILQTLICVPIINPQSQILYIWDIIHSTMIILNLLIQPIEFVTYTHMELEYSDYFWKVFPYLCFTIFIVHIILNFNIGFYDRGICIMDRKQVMVNYFMKGFIWDLLALLPVIDSMAQFESAWRIVNVFVVCKYITLRSILAKYLELCQLQNQSFVPYIKLLQLSFLVLFVGHFFACLFLGLAKLEEVYNFTNVTWIQHYSSQQQSQKNQDADLMNGTVFSKYIYSFYWSVTTMTTTGYGDIAASNNYEATFCAFTMIFAGGVFAYSFNQIGYIVSEINTKNTEFQKDINLISRYLNNLNIKKNLQLEVIKYMEYKHRAEAELSTKEEKEVLDKLGPNIRDKITISANIQLIKQVPFLINNFSRRFLSKLALQMQKETYLNNEIIFEENDFYVTNNPLIHGQYLIQNQQNNPIPQLYLQLQQQQQQQQMLQQPIYYQNAYPQNISNNGPFQNVQHNIVYQQQSNQLLYPQQQQNFIGSQSVQLPYGINQNYTNQQQQNTQNQINSVGLIYNNPLQLNVPLININQNLSAQQNMLQVPNHNKKLSGSQVQLNIGQPLNYQNNLSSPIQNNLNNGNNQFRYSGVNMQQTNSQNNQQSSQQTYLNNQLNEPQSFTNQNNGQNIQQNPFQQQIQFQSGTEDYCYVQTLQQSQSETAFYIVEKGSIQLYTKCFKYAMEEVTTKPIKELKKGELFGEFSFFTEKPRCASAKSLGPCSVLSIKKKDFIKLLKEFPSDYEIYCQIHDEIVNNDNLNSLQIKCYSCDRYGHITQKCNKIHYQPDKEAVILRQNFRDGFQYERNKDAWRRVQKVKCLNQIKEIVFAQKKIEATLQNQSQLSGGQANNLQLQGNQNTHFKNNSNSNNNTPSQQKFNSNTNNHMNDIRKNQKKLTLRQLQTMQTQIVDQDTYIPPSPLLAPQQNVFNYNIQNVFPANILVQKQQTQQNLQLNTQNSNQRQSFLEQQNDPNQQQIQNFYSSFQSKIRGSLTKEQVIFEDDNENPLGNSTQLQTQKFIPLKIQEINNEQDFNRYQQEQQKRNNVLEVKNLISPKHDKTNSFLNTAQLNIKIDQQLHKKQKSSQGRRLQNKSSISFNNQSDLDKGNQVKFLDKPPQQNRVLIQDIAAALGDSFDKSISSEANNEDKNASDQSSYSHEYIRQRSYKHPVLNKQKSFTTENTPQNQKILRKINEVYQNIGIQRKQSRYIQKNLLLQQIQNTILQNLEQEGVINFEDGNQQNIEAYEELQQINEKAKKLTQIAAAKKEMVFEFPSLNTDRMKNFKSYYVDFNCPAVLNRLLNYKPNAFIKRDRRYHIYYRDTKKRGFENVTSFHVVTPANSRSSNPNQISKIANLILNSNVKNQKKTTIISQNAPRYSQKFSIIESRQPYFKNHMLQSQSQFNKVRSNTLFYEESDDEF</sequence>
<name>I7MLM7_TETTS</name>
<dbReference type="KEGG" id="tet:TTHERM_00348070"/>
<evidence type="ECO:0000313" key="14">
    <source>
        <dbReference type="Proteomes" id="UP000009168"/>
    </source>
</evidence>
<keyword evidence="6 10" id="KW-0472">Membrane</keyword>
<keyword evidence="7" id="KW-0863">Zinc-finger</keyword>
<feature type="coiled-coil region" evidence="8">
    <location>
        <begin position="1582"/>
        <end position="1612"/>
    </location>
</feature>